<evidence type="ECO:0000313" key="4">
    <source>
        <dbReference type="EMBL" id="WMX46605.1"/>
    </source>
</evidence>
<proteinExistence type="predicted"/>
<evidence type="ECO:0000256" key="3">
    <source>
        <dbReference type="SAM" id="SignalP"/>
    </source>
</evidence>
<dbReference type="Proteomes" id="UP001250858">
    <property type="component" value="Chromosome"/>
</dbReference>
<accession>A0ABY9S0I5</accession>
<sequence length="354" mass="36426">MRRHRFATAVLLTAGTLFAGGLATTGTAQAADNTGPAPTGSSPTGHTFTAAQQHDTAAFWTADRMRSATPLDLKTTPDALRQVPRAATPTTIAPTTADSVTAGSVTAGSVTARSVTAGSATSAVGPAAFPQAGGAWTGGGAVVKTSGRVFFTFQGRTASCSGNAVTSQNASTVITAGHCVKYQGAWHTNWVFVPAYDNGNAPFGQWTATKTLTTPQWEASEDINYDVGAAVVAPLNGQTLTSVTGAQGIQFNGGYNKAMYAFGFPAASPYDGSKLIYCAGNSSKDFLFSQDHSLGCNMTGGSSGGPWFTSFNEATGTGLQSSVNSFGYTFLPNRMFGPYFGTDAQNLYNKAQAS</sequence>
<reference evidence="4 5" key="1">
    <citation type="submission" date="2023-09" db="EMBL/GenBank/DDBJ databases">
        <title>Complete genome of Streptomyces roseicoloratus T14.</title>
        <authorList>
            <person name="Bashizi T."/>
            <person name="Kim M.-J."/>
            <person name="Lee G."/>
            <person name="Tagele S.B."/>
            <person name="Shin J.-H."/>
        </authorList>
    </citation>
    <scope>NUCLEOTIDE SEQUENCE [LARGE SCALE GENOMIC DNA]</scope>
    <source>
        <strain evidence="4 5">T14</strain>
    </source>
</reference>
<protein>
    <submittedName>
        <fullName evidence="4">Peptidase</fullName>
    </submittedName>
</protein>
<name>A0ABY9S0I5_9ACTN</name>
<evidence type="ECO:0000313" key="5">
    <source>
        <dbReference type="Proteomes" id="UP001250858"/>
    </source>
</evidence>
<dbReference type="SUPFAM" id="SSF50494">
    <property type="entry name" value="Trypsin-like serine proteases"/>
    <property type="match status" value="1"/>
</dbReference>
<feature type="compositionally biased region" description="Low complexity" evidence="2">
    <location>
        <begin position="86"/>
        <end position="95"/>
    </location>
</feature>
<feature type="signal peptide" evidence="3">
    <location>
        <begin position="1"/>
        <end position="30"/>
    </location>
</feature>
<feature type="chain" id="PRO_5045702062" evidence="3">
    <location>
        <begin position="31"/>
        <end position="354"/>
    </location>
</feature>
<keyword evidence="1 3" id="KW-0732">Signal</keyword>
<keyword evidence="5" id="KW-1185">Reference proteome</keyword>
<dbReference type="PROSITE" id="PS00134">
    <property type="entry name" value="TRYPSIN_HIS"/>
    <property type="match status" value="1"/>
</dbReference>
<dbReference type="PANTHER" id="PTHR15462">
    <property type="entry name" value="SERINE PROTEASE"/>
    <property type="match status" value="1"/>
</dbReference>
<dbReference type="InterPro" id="IPR043504">
    <property type="entry name" value="Peptidase_S1_PA_chymotrypsin"/>
</dbReference>
<dbReference type="PANTHER" id="PTHR15462:SF19">
    <property type="entry name" value="PEPTIDASE S1 DOMAIN-CONTAINING PROTEIN"/>
    <property type="match status" value="1"/>
</dbReference>
<dbReference type="InterPro" id="IPR050966">
    <property type="entry name" value="Glutamyl_endopeptidase"/>
</dbReference>
<dbReference type="Gene3D" id="2.40.10.10">
    <property type="entry name" value="Trypsin-like serine proteases"/>
    <property type="match status" value="2"/>
</dbReference>
<dbReference type="RefSeq" id="WP_309549053.1">
    <property type="nucleotide sequence ID" value="NZ_CP133762.1"/>
</dbReference>
<evidence type="ECO:0000256" key="2">
    <source>
        <dbReference type="SAM" id="MobiDB-lite"/>
    </source>
</evidence>
<dbReference type="InterPro" id="IPR009003">
    <property type="entry name" value="Peptidase_S1_PA"/>
</dbReference>
<feature type="region of interest" description="Disordered" evidence="2">
    <location>
        <begin position="70"/>
        <end position="95"/>
    </location>
</feature>
<organism evidence="4 5">
    <name type="scientific">Streptomyces roseicoloratus</name>
    <dbReference type="NCBI Taxonomy" id="2508722"/>
    <lineage>
        <taxon>Bacteria</taxon>
        <taxon>Bacillati</taxon>
        <taxon>Actinomycetota</taxon>
        <taxon>Actinomycetes</taxon>
        <taxon>Kitasatosporales</taxon>
        <taxon>Streptomycetaceae</taxon>
        <taxon>Streptomyces</taxon>
    </lineage>
</organism>
<dbReference type="InterPro" id="IPR018114">
    <property type="entry name" value="TRYPSIN_HIS"/>
</dbReference>
<gene>
    <name evidence="4" type="ORF">RGF97_19665</name>
</gene>
<evidence type="ECO:0000256" key="1">
    <source>
        <dbReference type="ARBA" id="ARBA00022729"/>
    </source>
</evidence>
<dbReference type="EMBL" id="CP133762">
    <property type="protein sequence ID" value="WMX46605.1"/>
    <property type="molecule type" value="Genomic_DNA"/>
</dbReference>